<dbReference type="EMBL" id="CAJNOK010049897">
    <property type="protein sequence ID" value="CAF1598018.1"/>
    <property type="molecule type" value="Genomic_DNA"/>
</dbReference>
<dbReference type="AlphaFoldDB" id="A0A8S2G263"/>
<name>A0A8S2G263_9BILA</name>
<organism evidence="2 4">
    <name type="scientific">Didymodactylos carnosus</name>
    <dbReference type="NCBI Taxonomy" id="1234261"/>
    <lineage>
        <taxon>Eukaryota</taxon>
        <taxon>Metazoa</taxon>
        <taxon>Spiralia</taxon>
        <taxon>Gnathifera</taxon>
        <taxon>Rotifera</taxon>
        <taxon>Eurotatoria</taxon>
        <taxon>Bdelloidea</taxon>
        <taxon>Philodinida</taxon>
        <taxon>Philodinidae</taxon>
        <taxon>Didymodactylos</taxon>
    </lineage>
</organism>
<comment type="caution">
    <text evidence="2">The sequence shown here is derived from an EMBL/GenBank/DDBJ whole genome shotgun (WGS) entry which is preliminary data.</text>
</comment>
<dbReference type="Proteomes" id="UP000677228">
    <property type="component" value="Unassembled WGS sequence"/>
</dbReference>
<proteinExistence type="predicted"/>
<sequence length="27" mass="3003">MRPRDGSPVGLSRDFFPELWPGASTRA</sequence>
<protein>
    <submittedName>
        <fullName evidence="2">Uncharacterized protein</fullName>
    </submittedName>
</protein>
<evidence type="ECO:0000256" key="1">
    <source>
        <dbReference type="SAM" id="MobiDB-lite"/>
    </source>
</evidence>
<gene>
    <name evidence="2" type="ORF">OVA965_LOCUS41925</name>
    <name evidence="3" type="ORF">TMI583_LOCUS43705</name>
</gene>
<accession>A0A8S2G263</accession>
<reference evidence="2" key="1">
    <citation type="submission" date="2021-02" db="EMBL/GenBank/DDBJ databases">
        <authorList>
            <person name="Nowell W R."/>
        </authorList>
    </citation>
    <scope>NUCLEOTIDE SEQUENCE</scope>
</reference>
<evidence type="ECO:0000313" key="4">
    <source>
        <dbReference type="Proteomes" id="UP000677228"/>
    </source>
</evidence>
<evidence type="ECO:0000313" key="3">
    <source>
        <dbReference type="EMBL" id="CAF4405320.1"/>
    </source>
</evidence>
<dbReference type="Proteomes" id="UP000682733">
    <property type="component" value="Unassembled WGS sequence"/>
</dbReference>
<dbReference type="EMBL" id="CAJOBA010073594">
    <property type="protein sequence ID" value="CAF4405320.1"/>
    <property type="molecule type" value="Genomic_DNA"/>
</dbReference>
<feature type="non-terminal residue" evidence="2">
    <location>
        <position position="27"/>
    </location>
</feature>
<evidence type="ECO:0000313" key="2">
    <source>
        <dbReference type="EMBL" id="CAF1598018.1"/>
    </source>
</evidence>
<feature type="region of interest" description="Disordered" evidence="1">
    <location>
        <begin position="1"/>
        <end position="27"/>
    </location>
</feature>